<evidence type="ECO:0000256" key="1">
    <source>
        <dbReference type="SAM" id="Phobius"/>
    </source>
</evidence>
<protein>
    <submittedName>
        <fullName evidence="3">Uncharacterized protein</fullName>
    </submittedName>
</protein>
<keyword evidence="1" id="KW-1133">Transmembrane helix</keyword>
<organism evidence="3 4">
    <name type="scientific">Ceratopteris richardii</name>
    <name type="common">Triangle waterfern</name>
    <dbReference type="NCBI Taxonomy" id="49495"/>
    <lineage>
        <taxon>Eukaryota</taxon>
        <taxon>Viridiplantae</taxon>
        <taxon>Streptophyta</taxon>
        <taxon>Embryophyta</taxon>
        <taxon>Tracheophyta</taxon>
        <taxon>Polypodiopsida</taxon>
        <taxon>Polypodiidae</taxon>
        <taxon>Polypodiales</taxon>
        <taxon>Pteridineae</taxon>
        <taxon>Pteridaceae</taxon>
        <taxon>Parkerioideae</taxon>
        <taxon>Ceratopteris</taxon>
    </lineage>
</organism>
<sequence length="327" mass="35724">MAGCAMNLILMIIIVFVALGVPASFSFVASVFIPSIARNYNYIPARMTVLQTNVFPRQCCHLACFCVEVDDPSAENCDAMRRRSEALSPVICSTNTSACPPTGSAAVCNAGPLCCDSCNTTCLAMSPAEAPPCKCPCPRCSGGCSCCGRVEARLCRLFCNPCFLTDISVAFHDRHGTPRMANTSSHVADSAVDAQVYANDFIQNSTFLGFYKPSDPSIVHTSRGYALYDWVLFVFTAALPLFSFGVLITALGIRFILKSIVGTRYSGNTVFWATWLIWIGIIWPFVILLLILELSYPTSRAKTALRVLIPLIASIGWLPSLYYFFTR</sequence>
<evidence type="ECO:0000256" key="2">
    <source>
        <dbReference type="SAM" id="SignalP"/>
    </source>
</evidence>
<feature type="transmembrane region" description="Helical" evidence="1">
    <location>
        <begin position="269"/>
        <end position="292"/>
    </location>
</feature>
<evidence type="ECO:0000313" key="3">
    <source>
        <dbReference type="EMBL" id="KAH7441410.1"/>
    </source>
</evidence>
<keyword evidence="2" id="KW-0732">Signal</keyword>
<feature type="transmembrane region" description="Helical" evidence="1">
    <location>
        <begin position="6"/>
        <end position="33"/>
    </location>
</feature>
<dbReference type="AlphaFoldDB" id="A0A8T2V2L9"/>
<keyword evidence="4" id="KW-1185">Reference proteome</keyword>
<dbReference type="EMBL" id="CM035408">
    <property type="protein sequence ID" value="KAH7441410.1"/>
    <property type="molecule type" value="Genomic_DNA"/>
</dbReference>
<dbReference type="OrthoDB" id="2378254at2759"/>
<feature type="signal peptide" evidence="2">
    <location>
        <begin position="1"/>
        <end position="20"/>
    </location>
</feature>
<feature type="chain" id="PRO_5035778130" evidence="2">
    <location>
        <begin position="21"/>
        <end position="327"/>
    </location>
</feature>
<dbReference type="Proteomes" id="UP000825935">
    <property type="component" value="Chromosome 3"/>
</dbReference>
<keyword evidence="1" id="KW-0812">Transmembrane</keyword>
<comment type="caution">
    <text evidence="3">The sequence shown here is derived from an EMBL/GenBank/DDBJ whole genome shotgun (WGS) entry which is preliminary data.</text>
</comment>
<feature type="transmembrane region" description="Helical" evidence="1">
    <location>
        <begin position="304"/>
        <end position="325"/>
    </location>
</feature>
<name>A0A8T2V2L9_CERRI</name>
<keyword evidence="1" id="KW-0472">Membrane</keyword>
<evidence type="ECO:0000313" key="4">
    <source>
        <dbReference type="Proteomes" id="UP000825935"/>
    </source>
</evidence>
<gene>
    <name evidence="3" type="ORF">KP509_03G037500</name>
</gene>
<proteinExistence type="predicted"/>
<feature type="transmembrane region" description="Helical" evidence="1">
    <location>
        <begin position="230"/>
        <end position="257"/>
    </location>
</feature>
<accession>A0A8T2V2L9</accession>
<reference evidence="3" key="1">
    <citation type="submission" date="2021-08" db="EMBL/GenBank/DDBJ databases">
        <title>WGS assembly of Ceratopteris richardii.</title>
        <authorList>
            <person name="Marchant D.B."/>
            <person name="Chen G."/>
            <person name="Jenkins J."/>
            <person name="Shu S."/>
            <person name="Leebens-Mack J."/>
            <person name="Grimwood J."/>
            <person name="Schmutz J."/>
            <person name="Soltis P."/>
            <person name="Soltis D."/>
            <person name="Chen Z.-H."/>
        </authorList>
    </citation>
    <scope>NUCLEOTIDE SEQUENCE</scope>
    <source>
        <strain evidence="3">Whitten #5841</strain>
        <tissue evidence="3">Leaf</tissue>
    </source>
</reference>